<comment type="subcellular location">
    <subcellularLocation>
        <location evidence="1 12">Mitochondrion inner membrane</location>
        <topology evidence="1 12">Peripheral membrane protein</topology>
        <orientation evidence="1 12">Intermembrane side</orientation>
    </subcellularLocation>
</comment>
<comment type="subunit">
    <text evidence="12">Heterohexamer.</text>
</comment>
<dbReference type="GO" id="GO:0015031">
    <property type="term" value="P:protein transport"/>
    <property type="evidence" value="ECO:0007669"/>
    <property type="project" value="UniProtKB-KW"/>
</dbReference>
<evidence type="ECO:0000256" key="8">
    <source>
        <dbReference type="ARBA" id="ARBA00023010"/>
    </source>
</evidence>
<keyword evidence="3 12" id="KW-0813">Transport</keyword>
<organism evidence="14 15">
    <name type="scientific">Smittium megazygosporum</name>
    <dbReference type="NCBI Taxonomy" id="133381"/>
    <lineage>
        <taxon>Eukaryota</taxon>
        <taxon>Fungi</taxon>
        <taxon>Fungi incertae sedis</taxon>
        <taxon>Zoopagomycota</taxon>
        <taxon>Kickxellomycotina</taxon>
        <taxon>Harpellomycetes</taxon>
        <taxon>Harpellales</taxon>
        <taxon>Legeriomycetaceae</taxon>
        <taxon>Smittium</taxon>
    </lineage>
</organism>
<sequence>DLITRFRNSAYYQQNQKTKMNSSIEEVKTQVKKELAIVQAQALIRALNENCFKMCFKNPGSKLSSSDETCLSNCVSKYLDAWDSVSRVYLQRIQTEQHNQHSR</sequence>
<evidence type="ECO:0000313" key="14">
    <source>
        <dbReference type="EMBL" id="PVU85295.1"/>
    </source>
</evidence>
<dbReference type="InterPro" id="IPR035427">
    <property type="entry name" value="Tim10-like_dom_sf"/>
</dbReference>
<dbReference type="Gene3D" id="1.10.287.810">
    <property type="entry name" value="Mitochondrial import inner membrane translocase subunit tim13 like domains"/>
    <property type="match status" value="1"/>
</dbReference>
<evidence type="ECO:0000256" key="2">
    <source>
        <dbReference type="ARBA" id="ARBA00006720"/>
    </source>
</evidence>
<evidence type="ECO:0000256" key="11">
    <source>
        <dbReference type="ARBA" id="ARBA00023186"/>
    </source>
</evidence>
<keyword evidence="5 12" id="KW-0472">Membrane</keyword>
<dbReference type="GO" id="GO:0042719">
    <property type="term" value="C:mitochondrial intermembrane space chaperone complex"/>
    <property type="evidence" value="ECO:0007669"/>
    <property type="project" value="UniProtKB-ARBA"/>
</dbReference>
<evidence type="ECO:0000256" key="10">
    <source>
        <dbReference type="ARBA" id="ARBA00023157"/>
    </source>
</evidence>
<evidence type="ECO:0000256" key="6">
    <source>
        <dbReference type="ARBA" id="ARBA00022833"/>
    </source>
</evidence>
<keyword evidence="15" id="KW-1185">Reference proteome</keyword>
<gene>
    <name evidence="14" type="ORF">BB560_007077</name>
</gene>
<evidence type="ECO:0000256" key="12">
    <source>
        <dbReference type="RuleBase" id="RU367043"/>
    </source>
</evidence>
<dbReference type="FunFam" id="1.10.287.810:FF:000001">
    <property type="entry name" value="mitochondrial import inner membrane translocase subunit TIM13"/>
    <property type="match status" value="1"/>
</dbReference>
<reference evidence="14 15" key="1">
    <citation type="journal article" date="2018" name="MBio">
        <title>Comparative Genomics Reveals the Core Gene Toolbox for the Fungus-Insect Symbiosis.</title>
        <authorList>
            <person name="Wang Y."/>
            <person name="Stata M."/>
            <person name="Wang W."/>
            <person name="Stajich J.E."/>
            <person name="White M.M."/>
            <person name="Moncalvo J.M."/>
        </authorList>
    </citation>
    <scope>NUCLEOTIDE SEQUENCE [LARGE SCALE GENOMIC DNA]</scope>
    <source>
        <strain evidence="14 15">SC-DP-2</strain>
    </source>
</reference>
<feature type="non-terminal residue" evidence="14">
    <location>
        <position position="1"/>
    </location>
</feature>
<accession>A0A2T9XZ04</accession>
<dbReference type="Proteomes" id="UP000245609">
    <property type="component" value="Unassembled WGS sequence"/>
</dbReference>
<evidence type="ECO:0000256" key="9">
    <source>
        <dbReference type="ARBA" id="ARBA00023128"/>
    </source>
</evidence>
<dbReference type="AlphaFoldDB" id="A0A2T9XZ04"/>
<dbReference type="GO" id="GO:0045039">
    <property type="term" value="P:protein insertion into mitochondrial inner membrane"/>
    <property type="evidence" value="ECO:0007669"/>
    <property type="project" value="UniProtKB-ARBA"/>
</dbReference>
<keyword evidence="9 12" id="KW-0496">Mitochondrion</keyword>
<keyword evidence="8 12" id="KW-0811">Translocation</keyword>
<evidence type="ECO:0000313" key="15">
    <source>
        <dbReference type="Proteomes" id="UP000245609"/>
    </source>
</evidence>
<keyword evidence="4" id="KW-0479">Metal-binding</keyword>
<evidence type="ECO:0000256" key="4">
    <source>
        <dbReference type="ARBA" id="ARBA00022723"/>
    </source>
</evidence>
<evidence type="ECO:0000256" key="3">
    <source>
        <dbReference type="ARBA" id="ARBA00022448"/>
    </source>
</evidence>
<evidence type="ECO:0000259" key="13">
    <source>
        <dbReference type="Pfam" id="PF02953"/>
    </source>
</evidence>
<dbReference type="SUPFAM" id="SSF144122">
    <property type="entry name" value="Tim10-like"/>
    <property type="match status" value="1"/>
</dbReference>
<dbReference type="GO" id="GO:0046872">
    <property type="term" value="F:metal ion binding"/>
    <property type="evidence" value="ECO:0007669"/>
    <property type="project" value="UniProtKB-KW"/>
</dbReference>
<proteinExistence type="inferred from homology"/>
<keyword evidence="6" id="KW-0862">Zinc</keyword>
<comment type="domain">
    <text evidence="12">The twin CX3C motif contains 4 conserved Cys residues that form 2 disulfide bonds in the mitochondrial intermembrane space.</text>
</comment>
<name>A0A2T9XZ04_9FUNG</name>
<keyword evidence="10 12" id="KW-1015">Disulfide bond</keyword>
<dbReference type="InterPro" id="IPR004217">
    <property type="entry name" value="Tim10-like"/>
</dbReference>
<comment type="function">
    <text evidence="12">Mitochondrial intermembrane chaperone that participates in the import and insertion of some multi-pass transmembrane proteins into the mitochondrial inner membrane. Also required for the transfer of beta-barrel precursors from the TOM complex to the sorting and assembly machinery (SAM complex) of the outer membrane. Acts as a chaperone-like protein that protects the hydrophobic precursors from aggregation and guide them through the mitochondrial intermembrane space.</text>
</comment>
<dbReference type="EMBL" id="MBFS01003690">
    <property type="protein sequence ID" value="PVU85295.1"/>
    <property type="molecule type" value="Genomic_DNA"/>
</dbReference>
<evidence type="ECO:0000256" key="1">
    <source>
        <dbReference type="ARBA" id="ARBA00004137"/>
    </source>
</evidence>
<dbReference type="OrthoDB" id="7813104at2759"/>
<dbReference type="Pfam" id="PF02953">
    <property type="entry name" value="zf-Tim10_DDP"/>
    <property type="match status" value="1"/>
</dbReference>
<keyword evidence="5 12" id="KW-0999">Mitochondrion inner membrane</keyword>
<protein>
    <recommendedName>
        <fullName evidence="12">Mitochondrial import inner membrane translocase subunit</fullName>
    </recommendedName>
</protein>
<dbReference type="GO" id="GO:0005743">
    <property type="term" value="C:mitochondrial inner membrane"/>
    <property type="evidence" value="ECO:0007669"/>
    <property type="project" value="UniProtKB-SubCell"/>
</dbReference>
<evidence type="ECO:0000256" key="5">
    <source>
        <dbReference type="ARBA" id="ARBA00022792"/>
    </source>
</evidence>
<dbReference type="STRING" id="133381.A0A2T9XZ04"/>
<comment type="caution">
    <text evidence="14">The sequence shown here is derived from an EMBL/GenBank/DDBJ whole genome shotgun (WGS) entry which is preliminary data.</text>
</comment>
<evidence type="ECO:0000256" key="7">
    <source>
        <dbReference type="ARBA" id="ARBA00022927"/>
    </source>
</evidence>
<feature type="domain" description="Tim10-like" evidence="13">
    <location>
        <begin position="30"/>
        <end position="89"/>
    </location>
</feature>
<comment type="similarity">
    <text evidence="2 12">Belongs to the small Tim family.</text>
</comment>
<keyword evidence="7 12" id="KW-0653">Protein transport</keyword>
<keyword evidence="11 12" id="KW-0143">Chaperone</keyword>